<dbReference type="STRING" id="46914.JP75_22710"/>
<comment type="caution">
    <text evidence="2">The sequence shown here is derived from an EMBL/GenBank/DDBJ whole genome shotgun (WGS) entry which is preliminary data.</text>
</comment>
<reference evidence="2 3" key="1">
    <citation type="submission" date="2014-08" db="EMBL/GenBank/DDBJ databases">
        <authorList>
            <person name="Hassan Y.I."/>
            <person name="Lepp D."/>
            <person name="Zhou T."/>
        </authorList>
    </citation>
    <scope>NUCLEOTIDE SEQUENCE [LARGE SCALE GENOMIC DNA]</scope>
    <source>
        <strain evidence="2 3">IFO13584</strain>
    </source>
</reference>
<organism evidence="2 3">
    <name type="scientific">Devosia riboflavina</name>
    <dbReference type="NCBI Taxonomy" id="46914"/>
    <lineage>
        <taxon>Bacteria</taxon>
        <taxon>Pseudomonadati</taxon>
        <taxon>Pseudomonadota</taxon>
        <taxon>Alphaproteobacteria</taxon>
        <taxon>Hyphomicrobiales</taxon>
        <taxon>Devosiaceae</taxon>
        <taxon>Devosia</taxon>
    </lineage>
</organism>
<keyword evidence="1" id="KW-0472">Membrane</keyword>
<proteinExistence type="predicted"/>
<evidence type="ECO:0000313" key="2">
    <source>
        <dbReference type="EMBL" id="KFL29191.1"/>
    </source>
</evidence>
<dbReference type="OrthoDB" id="7950063at2"/>
<keyword evidence="1" id="KW-1133">Transmembrane helix</keyword>
<dbReference type="AlphaFoldDB" id="A0A087LX38"/>
<dbReference type="RefSeq" id="WP_035086967.1">
    <property type="nucleotide sequence ID" value="NZ_JQGC01000030.1"/>
</dbReference>
<dbReference type="Proteomes" id="UP000028981">
    <property type="component" value="Unassembled WGS sequence"/>
</dbReference>
<evidence type="ECO:0000313" key="3">
    <source>
        <dbReference type="Proteomes" id="UP000028981"/>
    </source>
</evidence>
<evidence type="ECO:0000256" key="1">
    <source>
        <dbReference type="SAM" id="Phobius"/>
    </source>
</evidence>
<feature type="transmembrane region" description="Helical" evidence="1">
    <location>
        <begin position="20"/>
        <end position="42"/>
    </location>
</feature>
<accession>A0A087LX38</accession>
<feature type="transmembrane region" description="Helical" evidence="1">
    <location>
        <begin position="113"/>
        <end position="131"/>
    </location>
</feature>
<feature type="transmembrane region" description="Helical" evidence="1">
    <location>
        <begin position="89"/>
        <end position="107"/>
    </location>
</feature>
<dbReference type="InterPro" id="IPR004307">
    <property type="entry name" value="TspO_MBR"/>
</dbReference>
<sequence length="182" mass="18651">MATITAQQSNFHSTAHAMDFGALARPMLSAVLPLAAFGAVNFMAEAMGLQPYFFSPVGLPGWAGAAIHLVLLFLVGLAIGLAANKNRTVLPWGIALVAAMIAFPFPAAALDSLALALVMTTVMLLALATSLRITASSRLGGWLMVPVLVWIGFGAALGLAVAAAWSPPFALITAQNPAPAAT</sequence>
<dbReference type="EMBL" id="JQGC01000030">
    <property type="protein sequence ID" value="KFL29191.1"/>
    <property type="molecule type" value="Genomic_DNA"/>
</dbReference>
<keyword evidence="3" id="KW-1185">Reference proteome</keyword>
<protein>
    <submittedName>
        <fullName evidence="2">Uncharacterized protein</fullName>
    </submittedName>
</protein>
<gene>
    <name evidence="2" type="ORF">JP75_22710</name>
</gene>
<keyword evidence="1" id="KW-0812">Transmembrane</keyword>
<name>A0A087LX38_9HYPH</name>
<feature type="transmembrane region" description="Helical" evidence="1">
    <location>
        <begin position="143"/>
        <end position="165"/>
    </location>
</feature>
<dbReference type="GO" id="GO:0016020">
    <property type="term" value="C:membrane"/>
    <property type="evidence" value="ECO:0007669"/>
    <property type="project" value="InterPro"/>
</dbReference>
<feature type="transmembrane region" description="Helical" evidence="1">
    <location>
        <begin position="62"/>
        <end position="82"/>
    </location>
</feature>
<dbReference type="Pfam" id="PF03073">
    <property type="entry name" value="TspO_MBR"/>
    <property type="match status" value="1"/>
</dbReference>